<dbReference type="RefSeq" id="WP_126077006.1">
    <property type="nucleotide sequence ID" value="NZ_CP051166.1"/>
</dbReference>
<comment type="caution">
    <text evidence="1">The sequence shown here is derived from an EMBL/GenBank/DDBJ whole genome shotgun (WGS) entry which is preliminary data.</text>
</comment>
<dbReference type="Pfam" id="PF05489">
    <property type="entry name" value="Phage_tail_X"/>
    <property type="match status" value="1"/>
</dbReference>
<gene>
    <name evidence="1" type="ORF">EJB06_26345</name>
</gene>
<name>A0A430HF74_9BURK</name>
<sequence>MATYITKDGDTADYLTWKYYGRQDHQIVEQLLQANPGLADRGPVLPPDVRVVLPDVVRPVALKGPSLWS</sequence>
<evidence type="ECO:0000313" key="1">
    <source>
        <dbReference type="EMBL" id="RSZ56161.1"/>
    </source>
</evidence>
<keyword evidence="2" id="KW-1185">Reference proteome</keyword>
<reference evidence="1 2" key="1">
    <citation type="submission" date="2018-12" db="EMBL/GenBank/DDBJ databases">
        <authorList>
            <person name="Yang E."/>
        </authorList>
    </citation>
    <scope>NUCLEOTIDE SEQUENCE [LARGE SCALE GENOMIC DNA]</scope>
    <source>
        <strain evidence="1 2">SOD</strain>
    </source>
</reference>
<dbReference type="AlphaFoldDB" id="A0A430HF74"/>
<accession>A0A430HF74</accession>
<organism evidence="1 2">
    <name type="scientific">Massilia atriviolacea</name>
    <dbReference type="NCBI Taxonomy" id="2495579"/>
    <lineage>
        <taxon>Bacteria</taxon>
        <taxon>Pseudomonadati</taxon>
        <taxon>Pseudomonadota</taxon>
        <taxon>Betaproteobacteria</taxon>
        <taxon>Burkholderiales</taxon>
        <taxon>Oxalobacteraceae</taxon>
        <taxon>Telluria group</taxon>
        <taxon>Massilia</taxon>
    </lineage>
</organism>
<evidence type="ECO:0000313" key="2">
    <source>
        <dbReference type="Proteomes" id="UP000278085"/>
    </source>
</evidence>
<protein>
    <submittedName>
        <fullName evidence="1">Phage tail protein</fullName>
    </submittedName>
</protein>
<dbReference type="InterPro" id="IPR008861">
    <property type="entry name" value="GpX-like"/>
</dbReference>
<dbReference type="OrthoDB" id="8759063at2"/>
<dbReference type="EMBL" id="RXLQ01000018">
    <property type="protein sequence ID" value="RSZ56161.1"/>
    <property type="molecule type" value="Genomic_DNA"/>
</dbReference>
<proteinExistence type="predicted"/>
<dbReference type="Proteomes" id="UP000278085">
    <property type="component" value="Unassembled WGS sequence"/>
</dbReference>